<organism evidence="3 4">
    <name type="scientific">Alicyclobacillus dauci</name>
    <dbReference type="NCBI Taxonomy" id="1475485"/>
    <lineage>
        <taxon>Bacteria</taxon>
        <taxon>Bacillati</taxon>
        <taxon>Bacillota</taxon>
        <taxon>Bacilli</taxon>
        <taxon>Bacillales</taxon>
        <taxon>Alicyclobacillaceae</taxon>
        <taxon>Alicyclobacillus</taxon>
    </lineage>
</organism>
<name>A0ABY6Z881_9BACL</name>
<feature type="transmembrane region" description="Helical" evidence="1">
    <location>
        <begin position="127"/>
        <end position="152"/>
    </location>
</feature>
<reference evidence="3" key="1">
    <citation type="submission" date="2022-08" db="EMBL/GenBank/DDBJ databases">
        <title>Alicyclobacillus dauci DSM2870, complete genome.</title>
        <authorList>
            <person name="Wang Q."/>
            <person name="Cai R."/>
            <person name="Wang Z."/>
        </authorList>
    </citation>
    <scope>NUCLEOTIDE SEQUENCE</scope>
    <source>
        <strain evidence="3">DSM 28700</strain>
    </source>
</reference>
<proteinExistence type="predicted"/>
<protein>
    <submittedName>
        <fullName evidence="3">Transglutaminase domain-containing protein</fullName>
    </submittedName>
</protein>
<dbReference type="EMBL" id="CP104064">
    <property type="protein sequence ID" value="WAH39091.1"/>
    <property type="molecule type" value="Genomic_DNA"/>
</dbReference>
<dbReference type="InterPro" id="IPR002931">
    <property type="entry name" value="Transglutaminase-like"/>
</dbReference>
<feature type="domain" description="Transglutaminase-like" evidence="2">
    <location>
        <begin position="281"/>
        <end position="343"/>
    </location>
</feature>
<dbReference type="InterPro" id="IPR038765">
    <property type="entry name" value="Papain-like_cys_pep_sf"/>
</dbReference>
<evidence type="ECO:0000313" key="3">
    <source>
        <dbReference type="EMBL" id="WAH39091.1"/>
    </source>
</evidence>
<evidence type="ECO:0000313" key="4">
    <source>
        <dbReference type="Proteomes" id="UP001164803"/>
    </source>
</evidence>
<feature type="transmembrane region" description="Helical" evidence="1">
    <location>
        <begin position="32"/>
        <end position="53"/>
    </location>
</feature>
<keyword evidence="1" id="KW-0472">Membrane</keyword>
<dbReference type="PANTHER" id="PTHR33490">
    <property type="entry name" value="BLR5614 PROTEIN-RELATED"/>
    <property type="match status" value="1"/>
</dbReference>
<gene>
    <name evidence="3" type="ORF">NZD86_01320</name>
</gene>
<keyword evidence="4" id="KW-1185">Reference proteome</keyword>
<keyword evidence="1" id="KW-0812">Transmembrane</keyword>
<accession>A0ABY6Z881</accession>
<keyword evidence="1" id="KW-1133">Transmembrane helix</keyword>
<evidence type="ECO:0000256" key="1">
    <source>
        <dbReference type="SAM" id="Phobius"/>
    </source>
</evidence>
<dbReference type="PANTHER" id="PTHR33490:SF3">
    <property type="entry name" value="CONSERVED INTEGRAL MEMBRANE PROTEIN"/>
    <property type="match status" value="1"/>
</dbReference>
<dbReference type="Pfam" id="PF01841">
    <property type="entry name" value="Transglut_core"/>
    <property type="match status" value="1"/>
</dbReference>
<feature type="transmembrane region" description="Helical" evidence="1">
    <location>
        <begin position="6"/>
        <end position="23"/>
    </location>
</feature>
<dbReference type="Proteomes" id="UP001164803">
    <property type="component" value="Chromosome"/>
</dbReference>
<evidence type="ECO:0000259" key="2">
    <source>
        <dbReference type="SMART" id="SM00460"/>
    </source>
</evidence>
<feature type="transmembrane region" description="Helical" evidence="1">
    <location>
        <begin position="86"/>
        <end position="107"/>
    </location>
</feature>
<dbReference type="SMART" id="SM00460">
    <property type="entry name" value="TGc"/>
    <property type="match status" value="1"/>
</dbReference>
<sequence length="375" mass="41618">MTYNWITILLIAIIVGSMLYGAARGFGRESHLVIWQLVSIATGLCALGVSWFLSQRISTFVLHQKTTNLPHIIEQIFVAWQRSPRIAVWIAFFICYLILSSLFHRIIGLFIGGFPVRLPRPLFESRLLGGALGAAMGVVRSAVVGAIVFLALQYVSLPALAKQAAASTPYQTLSHRIYEPWLKPFVARELPVLAQGALQPLSRNIDLFAVPSGPDGQDSGVLIVPKQIADLSHQITHGISDPKAKAKALYEWEIHHVKYDWKKYDDYVYHGKWDQQSPLQTLQTGKGVCADYALLYADLAHASGLSVKIDEGIGGTAQNNGSHAWNEVYIPNENQWIMVDTTWGSEQDAWFDVPRTQFNETHALQTSIVINASAK</sequence>
<dbReference type="RefSeq" id="WP_268046748.1">
    <property type="nucleotide sequence ID" value="NZ_CP104064.1"/>
</dbReference>
<dbReference type="SUPFAM" id="SSF54001">
    <property type="entry name" value="Cysteine proteinases"/>
    <property type="match status" value="1"/>
</dbReference>
<dbReference type="Gene3D" id="3.10.620.30">
    <property type="match status" value="1"/>
</dbReference>